<evidence type="ECO:0000313" key="2">
    <source>
        <dbReference type="Proteomes" id="UP001248709"/>
    </source>
</evidence>
<dbReference type="Proteomes" id="UP001248709">
    <property type="component" value="Unassembled WGS sequence"/>
</dbReference>
<dbReference type="EMBL" id="JAUSUY010000036">
    <property type="protein sequence ID" value="MDT3429129.1"/>
    <property type="molecule type" value="Genomic_DNA"/>
</dbReference>
<gene>
    <name evidence="1" type="ORF">J2Z22_004729</name>
</gene>
<proteinExistence type="predicted"/>
<evidence type="ECO:0000313" key="1">
    <source>
        <dbReference type="EMBL" id="MDT3429129.1"/>
    </source>
</evidence>
<accession>A0ABU3HE98</accession>
<organism evidence="1 2">
    <name type="scientific">Paenibacillus forsythiae</name>
    <dbReference type="NCBI Taxonomy" id="365616"/>
    <lineage>
        <taxon>Bacteria</taxon>
        <taxon>Bacillati</taxon>
        <taxon>Bacillota</taxon>
        <taxon>Bacilli</taxon>
        <taxon>Bacillales</taxon>
        <taxon>Paenibacillaceae</taxon>
        <taxon>Paenibacillus</taxon>
    </lineage>
</organism>
<name>A0ABU3HE98_9BACL</name>
<reference evidence="1 2" key="1">
    <citation type="submission" date="2023-07" db="EMBL/GenBank/DDBJ databases">
        <title>Genomic Encyclopedia of Type Strains, Phase IV (KMG-IV): sequencing the most valuable type-strain genomes for metagenomic binning, comparative biology and taxonomic classification.</title>
        <authorList>
            <person name="Goeker M."/>
        </authorList>
    </citation>
    <scope>NUCLEOTIDE SEQUENCE [LARGE SCALE GENOMIC DNA]</scope>
    <source>
        <strain evidence="1 2">T98</strain>
    </source>
</reference>
<sequence>MANNYLYIIEENIMEERRSTRIMRHLDTDMELFTAALTQVRIIIRKKDGPVVNCGGSIQRYTPFTVKIAGLSYIRSEFDFVVYSPRR</sequence>
<protein>
    <submittedName>
        <fullName evidence="1">Uncharacterized protein</fullName>
    </submittedName>
</protein>
<comment type="caution">
    <text evidence="1">The sequence shown here is derived from an EMBL/GenBank/DDBJ whole genome shotgun (WGS) entry which is preliminary data.</text>
</comment>
<keyword evidence="2" id="KW-1185">Reference proteome</keyword>
<dbReference type="RefSeq" id="WP_025696474.1">
    <property type="nucleotide sequence ID" value="NZ_JAUSUY010000036.1"/>
</dbReference>